<gene>
    <name evidence="4" type="ORF">BKX93_18860</name>
</gene>
<dbReference type="PANTHER" id="PTHR30204">
    <property type="entry name" value="REDOX-CYCLING DRUG-SENSING TRANSCRIPTIONAL ACTIVATOR SOXR"/>
    <property type="match status" value="1"/>
</dbReference>
<accession>A0A1D9LKV7</accession>
<protein>
    <submittedName>
        <fullName evidence="4">MerR family transcriptional regulator</fullName>
    </submittedName>
</protein>
<dbReference type="PROSITE" id="PS50937">
    <property type="entry name" value="HTH_MERR_2"/>
    <property type="match status" value="1"/>
</dbReference>
<dbReference type="Proteomes" id="UP000178776">
    <property type="component" value="Chromosome"/>
</dbReference>
<evidence type="ECO:0000256" key="1">
    <source>
        <dbReference type="ARBA" id="ARBA00023125"/>
    </source>
</evidence>
<dbReference type="GO" id="GO:0003677">
    <property type="term" value="F:DNA binding"/>
    <property type="evidence" value="ECO:0007669"/>
    <property type="project" value="UniProtKB-KW"/>
</dbReference>
<dbReference type="GeneID" id="68843265"/>
<evidence type="ECO:0000256" key="2">
    <source>
        <dbReference type="SAM" id="MobiDB-lite"/>
    </source>
</evidence>
<dbReference type="InterPro" id="IPR000551">
    <property type="entry name" value="MerR-type_HTH_dom"/>
</dbReference>
<feature type="domain" description="HTH merR-type" evidence="3">
    <location>
        <begin position="1"/>
        <end position="69"/>
    </location>
</feature>
<keyword evidence="1" id="KW-0238">DNA-binding</keyword>
<dbReference type="PANTHER" id="PTHR30204:SF92">
    <property type="entry name" value="HTH-TYPE TRANSCRIPTIONAL REGULATOR ZNTR"/>
    <property type="match status" value="1"/>
</dbReference>
<dbReference type="PRINTS" id="PR00040">
    <property type="entry name" value="HTHMERR"/>
</dbReference>
<evidence type="ECO:0000313" key="4">
    <source>
        <dbReference type="EMBL" id="AOZ51854.1"/>
    </source>
</evidence>
<dbReference type="SUPFAM" id="SSF46955">
    <property type="entry name" value="Putative DNA-binding domain"/>
    <property type="match status" value="1"/>
</dbReference>
<proteinExistence type="predicted"/>
<dbReference type="CDD" id="cd04784">
    <property type="entry name" value="HTH_CadR-PbrR"/>
    <property type="match status" value="1"/>
</dbReference>
<evidence type="ECO:0000313" key="5">
    <source>
        <dbReference type="Proteomes" id="UP000178776"/>
    </source>
</evidence>
<dbReference type="RefSeq" id="WP_046157563.1">
    <property type="nucleotide sequence ID" value="NZ_CP017707.1"/>
</dbReference>
<dbReference type="KEGG" id="cvc:BKX93_18860"/>
<evidence type="ECO:0000259" key="3">
    <source>
        <dbReference type="PROSITE" id="PS50937"/>
    </source>
</evidence>
<organism evidence="4 5">
    <name type="scientific">Chromobacterium vaccinii</name>
    <dbReference type="NCBI Taxonomy" id="1108595"/>
    <lineage>
        <taxon>Bacteria</taxon>
        <taxon>Pseudomonadati</taxon>
        <taxon>Pseudomonadota</taxon>
        <taxon>Betaproteobacteria</taxon>
        <taxon>Neisseriales</taxon>
        <taxon>Chromobacteriaceae</taxon>
        <taxon>Chromobacterium</taxon>
    </lineage>
</organism>
<sequence length="168" mass="18838">MLIGELARQTGCEVETIRYYEREGLLSAPQRSASGYRRYTAEQLGELNFILHCRSLGMSLADIRNLAAFKADHQHDCEDINQLIDQQIAKVHQQVEALRLLEQQLLALRDKCHDSRAAADCGILQTLVEASEGAPCVCHTPFGQDNHGHSQDYDHAAKKNGRSNKDRP</sequence>
<feature type="region of interest" description="Disordered" evidence="2">
    <location>
        <begin position="147"/>
        <end position="168"/>
    </location>
</feature>
<dbReference type="Pfam" id="PF13411">
    <property type="entry name" value="MerR_1"/>
    <property type="match status" value="1"/>
</dbReference>
<dbReference type="InterPro" id="IPR009061">
    <property type="entry name" value="DNA-bd_dom_put_sf"/>
</dbReference>
<name>A0A1D9LKV7_9NEIS</name>
<reference evidence="4 5" key="1">
    <citation type="submission" date="2016-10" db="EMBL/GenBank/DDBJ databases">
        <title>Chromobacterium muskegensis sp. nov., an insecticidal bacterium isolated from Sphagnum bogs.</title>
        <authorList>
            <person name="Sparks M.E."/>
            <person name="Blackburn M.B."/>
            <person name="Gundersen-Rindal D.E."/>
            <person name="Mitchell A."/>
            <person name="Farrar R."/>
            <person name="Kuhar D."/>
        </authorList>
    </citation>
    <scope>NUCLEOTIDE SEQUENCE [LARGE SCALE GENOMIC DNA]</scope>
    <source>
        <strain evidence="4 5">21-1</strain>
    </source>
</reference>
<dbReference type="GO" id="GO:0045893">
    <property type="term" value="P:positive regulation of DNA-templated transcription"/>
    <property type="evidence" value="ECO:0007669"/>
    <property type="project" value="InterPro"/>
</dbReference>
<dbReference type="GO" id="GO:0003700">
    <property type="term" value="F:DNA-binding transcription factor activity"/>
    <property type="evidence" value="ECO:0007669"/>
    <property type="project" value="InterPro"/>
</dbReference>
<dbReference type="STRING" id="1108595.BKX93_18860"/>
<dbReference type="InterPro" id="IPR011791">
    <property type="entry name" value="CadR-PbrR"/>
</dbReference>
<dbReference type="AlphaFoldDB" id="A0A1D9LKV7"/>
<dbReference type="Gene3D" id="1.10.1660.10">
    <property type="match status" value="1"/>
</dbReference>
<dbReference type="GO" id="GO:0046872">
    <property type="term" value="F:metal ion binding"/>
    <property type="evidence" value="ECO:0007669"/>
    <property type="project" value="InterPro"/>
</dbReference>
<dbReference type="InterPro" id="IPR047057">
    <property type="entry name" value="MerR_fam"/>
</dbReference>
<dbReference type="EMBL" id="CP017707">
    <property type="protein sequence ID" value="AOZ51854.1"/>
    <property type="molecule type" value="Genomic_DNA"/>
</dbReference>
<dbReference type="SMART" id="SM00422">
    <property type="entry name" value="HTH_MERR"/>
    <property type="match status" value="1"/>
</dbReference>